<dbReference type="PIRSF" id="PIRSF016557">
    <property type="entry name" value="Caps_synth_CpsB"/>
    <property type="match status" value="1"/>
</dbReference>
<comment type="caution">
    <text evidence="5">The sequence shown here is derived from an EMBL/GenBank/DDBJ whole genome shotgun (WGS) entry which is preliminary data.</text>
</comment>
<comment type="catalytic activity">
    <reaction evidence="4">
        <text>O-phospho-L-tyrosyl-[protein] + H2O = L-tyrosyl-[protein] + phosphate</text>
        <dbReference type="Rhea" id="RHEA:10684"/>
        <dbReference type="Rhea" id="RHEA-COMP:10136"/>
        <dbReference type="Rhea" id="RHEA-COMP:20101"/>
        <dbReference type="ChEBI" id="CHEBI:15377"/>
        <dbReference type="ChEBI" id="CHEBI:43474"/>
        <dbReference type="ChEBI" id="CHEBI:46858"/>
        <dbReference type="ChEBI" id="CHEBI:61978"/>
        <dbReference type="EC" id="3.1.3.48"/>
    </reaction>
</comment>
<dbReference type="Pfam" id="PF19567">
    <property type="entry name" value="CpsB_CapC"/>
    <property type="match status" value="1"/>
</dbReference>
<keyword evidence="6" id="KW-1185">Reference proteome</keyword>
<dbReference type="PANTHER" id="PTHR39181:SF1">
    <property type="entry name" value="TYROSINE-PROTEIN PHOSPHATASE YWQE"/>
    <property type="match status" value="1"/>
</dbReference>
<comment type="similarity">
    <text evidence="1">Belongs to the metallo-dependent hydrolases superfamily. CpsB/CapC family.</text>
</comment>
<keyword evidence="3" id="KW-0378">Hydrolase</keyword>
<accession>A0A401UAS2</accession>
<dbReference type="OrthoDB" id="9788539at2"/>
<evidence type="ECO:0000256" key="4">
    <source>
        <dbReference type="ARBA" id="ARBA00051722"/>
    </source>
</evidence>
<dbReference type="InterPro" id="IPR016667">
    <property type="entry name" value="Caps_polysacc_synth_CpsB/CapC"/>
</dbReference>
<evidence type="ECO:0000256" key="1">
    <source>
        <dbReference type="ARBA" id="ARBA00005750"/>
    </source>
</evidence>
<dbReference type="Proteomes" id="UP000288227">
    <property type="component" value="Unassembled WGS sequence"/>
</dbReference>
<dbReference type="Gene3D" id="3.20.20.140">
    <property type="entry name" value="Metal-dependent hydrolases"/>
    <property type="match status" value="1"/>
</dbReference>
<dbReference type="GO" id="GO:0030145">
    <property type="term" value="F:manganese ion binding"/>
    <property type="evidence" value="ECO:0007669"/>
    <property type="project" value="InterPro"/>
</dbReference>
<dbReference type="EMBL" id="BHXQ01000004">
    <property type="protein sequence ID" value="GCC51989.1"/>
    <property type="molecule type" value="Genomic_DNA"/>
</dbReference>
<evidence type="ECO:0000313" key="6">
    <source>
        <dbReference type="Proteomes" id="UP000288227"/>
    </source>
</evidence>
<sequence length="242" mass="28050">MFHWFKKKEESVWMPAFTTDVHSHLLPGIDDGVKSLEEAEQVILKLKALGFTRLITSPHVHELYRNSSETIQQKLILLKDYLKERNVEVSLSAIAEYNLDEWLMQQVDAKAKLLTFSQNHLLFETNFFSEPLILNDFIFKITTLGYKPVMAHPERYMYLLNNKSRIEDLLSRGVLLQVNSMSLGGLYGPEVEKLARFLIDQKYVNMLGSDCHNLQHAEILKRAQKSKYYSKALALPLLNYSL</sequence>
<dbReference type="GO" id="GO:0004725">
    <property type="term" value="F:protein tyrosine phosphatase activity"/>
    <property type="evidence" value="ECO:0007669"/>
    <property type="project" value="UniProtKB-EC"/>
</dbReference>
<dbReference type="PANTHER" id="PTHR39181">
    <property type="entry name" value="TYROSINE-PROTEIN PHOSPHATASE YWQE"/>
    <property type="match status" value="1"/>
</dbReference>
<reference evidence="5 6" key="1">
    <citation type="submission" date="2018-11" db="EMBL/GenBank/DDBJ databases">
        <title>Chryseotalea sanarue gen. nov., sp., nov., a member of the family Cytophagaceae, isolated from a brackish lake in Hamamatsu Japan.</title>
        <authorList>
            <person name="Maejima Y."/>
            <person name="Iino T."/>
            <person name="Muraguchi Y."/>
            <person name="Fukuda K."/>
            <person name="Ohkuma M."/>
            <person name="Moriuchi R."/>
            <person name="Dohra H."/>
            <person name="Kimbara K."/>
            <person name="Shintani M."/>
        </authorList>
    </citation>
    <scope>NUCLEOTIDE SEQUENCE [LARGE SCALE GENOMIC DNA]</scope>
    <source>
        <strain evidence="5 6">Ys</strain>
    </source>
</reference>
<proteinExistence type="inferred from homology"/>
<protein>
    <recommendedName>
        <fullName evidence="2">protein-tyrosine-phosphatase</fullName>
        <ecNumber evidence="2">3.1.3.48</ecNumber>
    </recommendedName>
</protein>
<dbReference type="InterPro" id="IPR016195">
    <property type="entry name" value="Pol/histidinol_Pase-like"/>
</dbReference>
<evidence type="ECO:0000313" key="5">
    <source>
        <dbReference type="EMBL" id="GCC51989.1"/>
    </source>
</evidence>
<dbReference type="SUPFAM" id="SSF89550">
    <property type="entry name" value="PHP domain-like"/>
    <property type="match status" value="1"/>
</dbReference>
<gene>
    <name evidence="5" type="ORF">SanaruYs_22210</name>
</gene>
<dbReference type="AlphaFoldDB" id="A0A401UAS2"/>
<organism evidence="5 6">
    <name type="scientific">Chryseotalea sanaruensis</name>
    <dbReference type="NCBI Taxonomy" id="2482724"/>
    <lineage>
        <taxon>Bacteria</taxon>
        <taxon>Pseudomonadati</taxon>
        <taxon>Bacteroidota</taxon>
        <taxon>Cytophagia</taxon>
        <taxon>Cytophagales</taxon>
        <taxon>Chryseotaleaceae</taxon>
        <taxon>Chryseotalea</taxon>
    </lineage>
</organism>
<evidence type="ECO:0000256" key="3">
    <source>
        <dbReference type="ARBA" id="ARBA00022801"/>
    </source>
</evidence>
<name>A0A401UAS2_9BACT</name>
<evidence type="ECO:0000256" key="2">
    <source>
        <dbReference type="ARBA" id="ARBA00013064"/>
    </source>
</evidence>
<dbReference type="EC" id="3.1.3.48" evidence="2"/>
<dbReference type="RefSeq" id="WP_127122646.1">
    <property type="nucleotide sequence ID" value="NZ_BHXQ01000004.1"/>
</dbReference>